<reference evidence="1 2" key="1">
    <citation type="journal article" date="2013" name="Appl. Microbiol. Biotechnol.">
        <title>Glycerol assimilation and production of 1,3-propanediol by Citrobacter amalonaticus Y19.</title>
        <authorList>
            <person name="Ainala S.K."/>
            <person name="Ashok S."/>
            <person name="Ko Y."/>
            <person name="Park S."/>
        </authorList>
    </citation>
    <scope>NUCLEOTIDE SEQUENCE [LARGE SCALE GENOMIC DNA]</scope>
    <source>
        <strain evidence="1 2">Y19</strain>
    </source>
</reference>
<dbReference type="Proteomes" id="UP000034085">
    <property type="component" value="Chromosome"/>
</dbReference>
<dbReference type="PATRIC" id="fig|1261127.3.peg.1639"/>
<dbReference type="KEGG" id="cama:F384_07885"/>
<accession>A0A0F6REV4</accession>
<name>A0A0F6REV4_CITAM</name>
<sequence length="79" mass="8888">MMKHINDQVLVLHQGAVVERESTTNVLASPLHELSKRLIAGHFGEILTAYAWRKNGDKTYSSRISLAQSWTEGNIGRVR</sequence>
<evidence type="ECO:0000313" key="1">
    <source>
        <dbReference type="EMBL" id="AKE58860.1"/>
    </source>
</evidence>
<proteinExistence type="predicted"/>
<dbReference type="AlphaFoldDB" id="A0A0F6REV4"/>
<gene>
    <name evidence="1" type="ORF">F384_07885</name>
</gene>
<dbReference type="EMBL" id="CP011132">
    <property type="protein sequence ID" value="AKE58860.1"/>
    <property type="molecule type" value="Genomic_DNA"/>
</dbReference>
<dbReference type="HOGENOM" id="CLU_196595_0_0_6"/>
<protein>
    <submittedName>
        <fullName evidence="1">Uncharacterized protein</fullName>
    </submittedName>
</protein>
<evidence type="ECO:0000313" key="2">
    <source>
        <dbReference type="Proteomes" id="UP000034085"/>
    </source>
</evidence>
<organism evidence="1 2">
    <name type="scientific">Citrobacter amalonaticus Y19</name>
    <dbReference type="NCBI Taxonomy" id="1261127"/>
    <lineage>
        <taxon>Bacteria</taxon>
        <taxon>Pseudomonadati</taxon>
        <taxon>Pseudomonadota</taxon>
        <taxon>Gammaproteobacteria</taxon>
        <taxon>Enterobacterales</taxon>
        <taxon>Enterobacteriaceae</taxon>
        <taxon>Citrobacter</taxon>
    </lineage>
</organism>